<sequence length="162" mass="18982">MERERSAWENALNELVAQTKACEHTYGTLIQSDRYPTWQTYFKKRHFEERDFDKILADEYHAVNENKVVPDIRTDTPIFEPLEKQLLEKNLSDREVIVLITANEEALVLQYQNLLAFDKLPKTTSALLQSQAEDLNSTIQSLRMDYNTKYRTGPTETQPRTL</sequence>
<keyword evidence="2" id="KW-1185">Reference proteome</keyword>
<evidence type="ECO:0000313" key="1">
    <source>
        <dbReference type="EMBL" id="CAZ95162.1"/>
    </source>
</evidence>
<evidence type="ECO:0000313" key="2">
    <source>
        <dbReference type="Proteomes" id="UP000008898"/>
    </source>
</evidence>
<dbReference type="RefSeq" id="WP_013992471.1">
    <property type="nucleotide sequence ID" value="NC_015844.1"/>
</dbReference>
<dbReference type="KEGG" id="zga:ZOBELLIA_1104"/>
<accession>G0L2S4</accession>
<dbReference type="InterPro" id="IPR012347">
    <property type="entry name" value="Ferritin-like"/>
</dbReference>
<dbReference type="STRING" id="63186.ZOBELLIA_1104"/>
<dbReference type="Gene3D" id="1.20.1260.10">
    <property type="match status" value="1"/>
</dbReference>
<organism evidence="1 2">
    <name type="scientific">Zobellia galactanivorans (strain DSM 12802 / CCUG 47099 / CIP 106680 / NCIMB 13871 / Dsij)</name>
    <dbReference type="NCBI Taxonomy" id="63186"/>
    <lineage>
        <taxon>Bacteria</taxon>
        <taxon>Pseudomonadati</taxon>
        <taxon>Bacteroidota</taxon>
        <taxon>Flavobacteriia</taxon>
        <taxon>Flavobacteriales</taxon>
        <taxon>Flavobacteriaceae</taxon>
        <taxon>Zobellia</taxon>
    </lineage>
</organism>
<dbReference type="AlphaFoldDB" id="G0L2S4"/>
<dbReference type="HOGENOM" id="CLU_1634766_0_0_10"/>
<proteinExistence type="predicted"/>
<name>G0L2S4_ZOBGA</name>
<dbReference type="EMBL" id="FP476056">
    <property type="protein sequence ID" value="CAZ95162.1"/>
    <property type="molecule type" value="Genomic_DNA"/>
</dbReference>
<reference evidence="2" key="1">
    <citation type="submission" date="2009-07" db="EMBL/GenBank/DDBJ databases">
        <title>Complete genome sequence of Zobellia galactanivorans Dsij.</title>
        <authorList>
            <consortium name="Genoscope - CEA"/>
        </authorList>
    </citation>
    <scope>NUCLEOTIDE SEQUENCE [LARGE SCALE GENOMIC DNA]</scope>
    <source>
        <strain evidence="2">DSM 12802 / CCUG 47099 / CIP 106680 / NCIMB 13871 / Dsij</strain>
    </source>
</reference>
<dbReference type="Proteomes" id="UP000008898">
    <property type="component" value="Chromosome"/>
</dbReference>
<dbReference type="OrthoDB" id="1440806at2"/>
<protein>
    <recommendedName>
        <fullName evidence="3">DUF2383 domain-containing protein</fullName>
    </recommendedName>
</protein>
<evidence type="ECO:0008006" key="3">
    <source>
        <dbReference type="Google" id="ProtNLM"/>
    </source>
</evidence>
<gene>
    <name evidence="1" type="ordered locus">zobellia_1104</name>
</gene>
<reference evidence="1 2" key="2">
    <citation type="journal article" date="2012" name="Environ. Microbiol.">
        <title>Characterization of the first alginolytic operons in a marine bacterium: from their emergence in marine Flavobacteriia to their independent transfers to marine Proteobacteria and human gut Bacteroides.</title>
        <authorList>
            <person name="Thomas F."/>
            <person name="Barbeyron T."/>
            <person name="Tonon T."/>
            <person name="Genicot S."/>
            <person name="Czjzek M."/>
            <person name="Michel G."/>
        </authorList>
    </citation>
    <scope>NUCLEOTIDE SEQUENCE [LARGE SCALE GENOMIC DNA]</scope>
    <source>
        <strain evidence="2">DSM 12802 / CCUG 47099 / CIP 106680 / NCIMB 13871 / Dsij</strain>
    </source>
</reference>